<organism evidence="3 4">
    <name type="scientific">Micromonospora profundi</name>
    <dbReference type="NCBI Taxonomy" id="1420889"/>
    <lineage>
        <taxon>Bacteria</taxon>
        <taxon>Bacillati</taxon>
        <taxon>Actinomycetota</taxon>
        <taxon>Actinomycetes</taxon>
        <taxon>Micromonosporales</taxon>
        <taxon>Micromonosporaceae</taxon>
        <taxon>Micromonospora</taxon>
    </lineage>
</organism>
<gene>
    <name evidence="3" type="ORF">Q3V37_28065</name>
</gene>
<evidence type="ECO:0000313" key="4">
    <source>
        <dbReference type="Proteomes" id="UP001235874"/>
    </source>
</evidence>
<feature type="signal peptide" evidence="2">
    <location>
        <begin position="1"/>
        <end position="39"/>
    </location>
</feature>
<evidence type="ECO:0000313" key="3">
    <source>
        <dbReference type="EMBL" id="WLS45175.1"/>
    </source>
</evidence>
<evidence type="ECO:0000256" key="1">
    <source>
        <dbReference type="SAM" id="MobiDB-lite"/>
    </source>
</evidence>
<keyword evidence="2" id="KW-0732">Signal</keyword>
<dbReference type="EMBL" id="CP130472">
    <property type="protein sequence ID" value="WLS45175.1"/>
    <property type="molecule type" value="Genomic_DNA"/>
</dbReference>
<dbReference type="KEGG" id="mprn:Q3V37_28065"/>
<keyword evidence="4" id="KW-1185">Reference proteome</keyword>
<protein>
    <submittedName>
        <fullName evidence="3">Uncharacterized protein</fullName>
    </submittedName>
</protein>
<reference evidence="3 4" key="1">
    <citation type="submission" date="2023-07" db="EMBL/GenBank/DDBJ databases">
        <title>Micromonospora profundi TRM 95458 converts glycerol to a new osmotic compound.</title>
        <authorList>
            <person name="Lu D."/>
        </authorList>
    </citation>
    <scope>NUCLEOTIDE SEQUENCE [LARGE SCALE GENOMIC DNA]</scope>
    <source>
        <strain evidence="3 4">TRM95458</strain>
    </source>
</reference>
<dbReference type="Proteomes" id="UP001235874">
    <property type="component" value="Chromosome"/>
</dbReference>
<sequence>MLPVALTCPLWWVARWSTRLLTSFVVAALALGPGPQSTAAAGSPPPAAGSATVGVGSSASSSLTAAPVLRLGLQTSVAAEMAARFTVADVSAADEATTLRSTDPVPPSGVGGVPAATAESLPARPATDPLPRADEPTRPGTRAPPGR</sequence>
<feature type="region of interest" description="Disordered" evidence="1">
    <location>
        <begin position="35"/>
        <end position="58"/>
    </location>
</feature>
<dbReference type="AlphaFoldDB" id="A0AAJ6HV77"/>
<feature type="chain" id="PRO_5042507541" evidence="2">
    <location>
        <begin position="40"/>
        <end position="147"/>
    </location>
</feature>
<name>A0AAJ6HV77_9ACTN</name>
<accession>A0AAJ6HV77</accession>
<feature type="compositionally biased region" description="Low complexity" evidence="1">
    <location>
        <begin position="138"/>
        <end position="147"/>
    </location>
</feature>
<feature type="region of interest" description="Disordered" evidence="1">
    <location>
        <begin position="93"/>
        <end position="147"/>
    </location>
</feature>
<proteinExistence type="predicted"/>
<evidence type="ECO:0000256" key="2">
    <source>
        <dbReference type="SAM" id="SignalP"/>
    </source>
</evidence>
<dbReference type="RefSeq" id="WP_306272171.1">
    <property type="nucleotide sequence ID" value="NZ_CP130472.1"/>
</dbReference>